<organism evidence="3 4">
    <name type="scientific">Paracoccus litorisediminis</name>
    <dbReference type="NCBI Taxonomy" id="2006130"/>
    <lineage>
        <taxon>Bacteria</taxon>
        <taxon>Pseudomonadati</taxon>
        <taxon>Pseudomonadota</taxon>
        <taxon>Alphaproteobacteria</taxon>
        <taxon>Rhodobacterales</taxon>
        <taxon>Paracoccaceae</taxon>
        <taxon>Paracoccus</taxon>
    </lineage>
</organism>
<protein>
    <submittedName>
        <fullName evidence="3">Uncharacterized protein</fullName>
    </submittedName>
</protein>
<accession>A0A844HU00</accession>
<proteinExistence type="predicted"/>
<sequence>MLHPEAVPHLPGFITLPGQTDWLMVGMAGFLILFIVGIGVFYLRLHALPEHMAHRGQKVQLELVAVLALIALFTHNHAFWIAGLLLAMVPVPDFSTPLSSMAQSLGRMAPPAPPEPESESVPTAEADKPAEV</sequence>
<feature type="transmembrane region" description="Helical" evidence="2">
    <location>
        <begin position="22"/>
        <end position="43"/>
    </location>
</feature>
<reference evidence="3 4" key="1">
    <citation type="submission" date="2019-11" db="EMBL/GenBank/DDBJ databases">
        <authorList>
            <person name="Dong K."/>
        </authorList>
    </citation>
    <scope>NUCLEOTIDE SEQUENCE [LARGE SCALE GENOMIC DNA]</scope>
    <source>
        <strain evidence="3 4">NBRC 112902</strain>
    </source>
</reference>
<gene>
    <name evidence="3" type="ORF">GL300_21180</name>
</gene>
<keyword evidence="2" id="KW-0812">Transmembrane</keyword>
<dbReference type="EMBL" id="WMIG01000019">
    <property type="protein sequence ID" value="MTH61725.1"/>
    <property type="molecule type" value="Genomic_DNA"/>
</dbReference>
<dbReference type="AlphaFoldDB" id="A0A844HU00"/>
<keyword evidence="4" id="KW-1185">Reference proteome</keyword>
<comment type="caution">
    <text evidence="3">The sequence shown here is derived from an EMBL/GenBank/DDBJ whole genome shotgun (WGS) entry which is preliminary data.</text>
</comment>
<dbReference type="Proteomes" id="UP000449846">
    <property type="component" value="Unassembled WGS sequence"/>
</dbReference>
<dbReference type="OrthoDB" id="6228405at2"/>
<evidence type="ECO:0000313" key="3">
    <source>
        <dbReference type="EMBL" id="MTH61725.1"/>
    </source>
</evidence>
<feature type="transmembrane region" description="Helical" evidence="2">
    <location>
        <begin position="63"/>
        <end position="89"/>
    </location>
</feature>
<evidence type="ECO:0000313" key="4">
    <source>
        <dbReference type="Proteomes" id="UP000449846"/>
    </source>
</evidence>
<keyword evidence="2" id="KW-0472">Membrane</keyword>
<evidence type="ECO:0000256" key="2">
    <source>
        <dbReference type="SAM" id="Phobius"/>
    </source>
</evidence>
<name>A0A844HU00_9RHOB</name>
<feature type="region of interest" description="Disordered" evidence="1">
    <location>
        <begin position="101"/>
        <end position="132"/>
    </location>
</feature>
<evidence type="ECO:0000256" key="1">
    <source>
        <dbReference type="SAM" id="MobiDB-lite"/>
    </source>
</evidence>
<keyword evidence="2" id="KW-1133">Transmembrane helix</keyword>